<keyword evidence="1" id="KW-0732">Signal</keyword>
<dbReference type="InterPro" id="IPR012340">
    <property type="entry name" value="NA-bd_OB-fold"/>
</dbReference>
<dbReference type="InterPro" id="IPR021598">
    <property type="entry name" value="DUF3221"/>
</dbReference>
<keyword evidence="3" id="KW-1185">Reference proteome</keyword>
<reference evidence="2 3" key="1">
    <citation type="submission" date="2024-02" db="EMBL/GenBank/DDBJ databases">
        <title>Seven novel Bacillus-like species.</title>
        <authorList>
            <person name="Liu G."/>
        </authorList>
    </citation>
    <scope>NUCLEOTIDE SEQUENCE [LARGE SCALE GENOMIC DNA]</scope>
    <source>
        <strain evidence="2 3">FJAT-52054</strain>
    </source>
</reference>
<evidence type="ECO:0000313" key="3">
    <source>
        <dbReference type="Proteomes" id="UP001377337"/>
    </source>
</evidence>
<name>A0ABZ2NHX4_9BACI</name>
<evidence type="ECO:0000256" key="1">
    <source>
        <dbReference type="SAM" id="SignalP"/>
    </source>
</evidence>
<organism evidence="2 3">
    <name type="scientific">Metabacillus sediminis</name>
    <dbReference type="NCBI Taxonomy" id="3117746"/>
    <lineage>
        <taxon>Bacteria</taxon>
        <taxon>Bacillati</taxon>
        <taxon>Bacillota</taxon>
        <taxon>Bacilli</taxon>
        <taxon>Bacillales</taxon>
        <taxon>Bacillaceae</taxon>
        <taxon>Metabacillus</taxon>
    </lineage>
</organism>
<dbReference type="Pfam" id="PF11518">
    <property type="entry name" value="DUF3221"/>
    <property type="match status" value="1"/>
</dbReference>
<dbReference type="Proteomes" id="UP001377337">
    <property type="component" value="Chromosome"/>
</dbReference>
<proteinExistence type="predicted"/>
<dbReference type="RefSeq" id="WP_338779768.1">
    <property type="nucleotide sequence ID" value="NZ_CP147407.1"/>
</dbReference>
<dbReference type="EMBL" id="CP147407">
    <property type="protein sequence ID" value="WXB97383.1"/>
    <property type="molecule type" value="Genomic_DNA"/>
</dbReference>
<gene>
    <name evidence="2" type="ORF">WCV65_02450</name>
</gene>
<sequence length="111" mass="12586">MKYFSNLIFYMCIILTLSACSSSNSTFTGYISDTEGNQVEVVKGVTYEEFEEFMEAKASNENVHNNYVYYLLTYNSKSLKKGQKVKVWLPAGGLKTSNPIKTKAEKIQVLE</sequence>
<evidence type="ECO:0000313" key="2">
    <source>
        <dbReference type="EMBL" id="WXB97383.1"/>
    </source>
</evidence>
<dbReference type="PROSITE" id="PS51257">
    <property type="entry name" value="PROKAR_LIPOPROTEIN"/>
    <property type="match status" value="1"/>
</dbReference>
<feature type="signal peptide" evidence="1">
    <location>
        <begin position="1"/>
        <end position="19"/>
    </location>
</feature>
<accession>A0ABZ2NHX4</accession>
<feature type="chain" id="PRO_5045388714" evidence="1">
    <location>
        <begin position="20"/>
        <end position="111"/>
    </location>
</feature>
<dbReference type="Gene3D" id="2.40.50.140">
    <property type="entry name" value="Nucleic acid-binding proteins"/>
    <property type="match status" value="1"/>
</dbReference>
<protein>
    <submittedName>
        <fullName evidence="2">DUF3221 domain-containing protein</fullName>
    </submittedName>
</protein>